<reference evidence="1 2" key="1">
    <citation type="submission" date="2019-04" db="EMBL/GenBank/DDBJ databases">
        <title>A reverse ecology approach based on a biological definition of microbial populations.</title>
        <authorList>
            <person name="Arevalo P."/>
            <person name="Vaninsberghe D."/>
            <person name="Elsherbini J."/>
            <person name="Gore J."/>
            <person name="Polz M."/>
        </authorList>
    </citation>
    <scope>NUCLEOTIDE SEQUENCE [LARGE SCALE GENOMIC DNA]</scope>
    <source>
        <strain evidence="1 2">10N.222.48.A1</strain>
    </source>
</reference>
<protein>
    <submittedName>
        <fullName evidence="1">Uncharacterized protein</fullName>
    </submittedName>
</protein>
<comment type="caution">
    <text evidence="1">The sequence shown here is derived from an EMBL/GenBank/DDBJ whole genome shotgun (WGS) entry which is preliminary data.</text>
</comment>
<proteinExistence type="predicted"/>
<gene>
    <name evidence="1" type="ORF">FCV91_14330</name>
</gene>
<accession>A0A4V5RRT7</accession>
<sequence length="255" mass="30102">MKLYKFTPSLDIAEKISLGIFRFYELTKYIKIEDDVGRADSSEGSVSFLPEEYQHFPEKLPVGRFKGIEFKCISAGNDEEYLKQYFVFCMSTKKDEAAIGDSKYAVELHRDNFDFFMQFLNESYEKFESPNGHQFFSHGEVEYYDIHNHPKSIIGEFWREVYLKHAEFKYQSEYRAAFFASDFFFHRVQDSPFVIEKKIYQDGKSLDFNLEIYVQSGVDAEGWRYLEMDISTFAANISPEKSEIIEVYREKSNNS</sequence>
<dbReference type="EMBL" id="SYVO01000052">
    <property type="protein sequence ID" value="TKG07269.1"/>
    <property type="molecule type" value="Genomic_DNA"/>
</dbReference>
<dbReference type="AlphaFoldDB" id="A0A4V5RRT7"/>
<dbReference type="RefSeq" id="WP_136994532.1">
    <property type="nucleotide sequence ID" value="NZ_SYVO01000052.1"/>
</dbReference>
<dbReference type="Proteomes" id="UP000305840">
    <property type="component" value="Unassembled WGS sequence"/>
</dbReference>
<evidence type="ECO:0000313" key="2">
    <source>
        <dbReference type="Proteomes" id="UP000305840"/>
    </source>
</evidence>
<name>A0A4V5RRT7_9VIBR</name>
<organism evidence="1 2">
    <name type="scientific">Vibrio lentus</name>
    <dbReference type="NCBI Taxonomy" id="136468"/>
    <lineage>
        <taxon>Bacteria</taxon>
        <taxon>Pseudomonadati</taxon>
        <taxon>Pseudomonadota</taxon>
        <taxon>Gammaproteobacteria</taxon>
        <taxon>Vibrionales</taxon>
        <taxon>Vibrionaceae</taxon>
        <taxon>Vibrio</taxon>
    </lineage>
</organism>
<evidence type="ECO:0000313" key="1">
    <source>
        <dbReference type="EMBL" id="TKG07269.1"/>
    </source>
</evidence>